<protein>
    <recommendedName>
        <fullName evidence="1">Uracil-DNA glycosylase-like domain-containing protein</fullName>
    </recommendedName>
</protein>
<evidence type="ECO:0000313" key="3">
    <source>
        <dbReference type="Proteomes" id="UP000237665"/>
    </source>
</evidence>
<gene>
    <name evidence="2" type="ORF">AL468_00980</name>
</gene>
<sequence length="205" mass="23229">MGSTVDKIEVFLNKLIAFEHSETVFNPYKDENAVNNLREYLSLFLSDVGNVHMLVGEAPGYLGCRITGIPFTSSEQLASTEHPVLLQIKDKLRFASIQSENTANFMWEVLGERNHIPLLWNSFPFHPYNKGNPKSNRAPNASELIIGREFLEDLYEIFSPSKIASIGRKGEKALRIAFPDSEIQYIRHPSYGGKSDFIMGMQNFI</sequence>
<dbReference type="Proteomes" id="UP000237665">
    <property type="component" value="Chromosome 1"/>
</dbReference>
<reference evidence="3" key="1">
    <citation type="submission" date="2017-12" db="EMBL/GenBank/DDBJ databases">
        <title>FDA dAtabase for Regulatory Grade micrObial Sequences (FDA-ARGOS): Supporting development and validation of Infectious Disease Dx tests.</title>
        <authorList>
            <person name="Hoffmann M."/>
            <person name="Allard M."/>
            <person name="Evans P."/>
            <person name="Brown E."/>
            <person name="Tallon L.J."/>
            <person name="Sadzewicz L."/>
            <person name="Sengamalay N."/>
            <person name="Ott S."/>
            <person name="Godinez A."/>
            <person name="Nagaraj S."/>
            <person name="Vavikolanu K."/>
            <person name="Aluvathingal J."/>
            <person name="Nadendla S."/>
            <person name="Hobson J."/>
            <person name="Sichtig H."/>
        </authorList>
    </citation>
    <scope>NUCLEOTIDE SEQUENCE [LARGE SCALE GENOMIC DNA]</scope>
    <source>
        <strain evidence="3">LMG 3418</strain>
    </source>
</reference>
<proteinExistence type="predicted"/>
<dbReference type="EMBL" id="CP014134">
    <property type="protein sequence ID" value="AVH25882.1"/>
    <property type="molecule type" value="Genomic_DNA"/>
</dbReference>
<name>A0ABM6S7D2_9VIBR</name>
<evidence type="ECO:0000259" key="1">
    <source>
        <dbReference type="Pfam" id="PF03167"/>
    </source>
</evidence>
<dbReference type="InterPro" id="IPR005122">
    <property type="entry name" value="Uracil-DNA_glycosylase-like"/>
</dbReference>
<organism evidence="2 3">
    <name type="scientific">Vibrio diabolicus</name>
    <dbReference type="NCBI Taxonomy" id="50719"/>
    <lineage>
        <taxon>Bacteria</taxon>
        <taxon>Pseudomonadati</taxon>
        <taxon>Pseudomonadota</taxon>
        <taxon>Gammaproteobacteria</taxon>
        <taxon>Vibrionales</taxon>
        <taxon>Vibrionaceae</taxon>
        <taxon>Vibrio</taxon>
        <taxon>Vibrio diabolicus subgroup</taxon>
    </lineage>
</organism>
<dbReference type="CDD" id="cd10035">
    <property type="entry name" value="UDG_like"/>
    <property type="match status" value="1"/>
</dbReference>
<evidence type="ECO:0000313" key="2">
    <source>
        <dbReference type="EMBL" id="AVH25882.1"/>
    </source>
</evidence>
<accession>A0ABM6S7D2</accession>
<dbReference type="SUPFAM" id="SSF52141">
    <property type="entry name" value="Uracil-DNA glycosylase-like"/>
    <property type="match status" value="1"/>
</dbReference>
<dbReference type="Gene3D" id="3.40.470.10">
    <property type="entry name" value="Uracil-DNA glycosylase-like domain"/>
    <property type="match status" value="1"/>
</dbReference>
<keyword evidence="3" id="KW-1185">Reference proteome</keyword>
<feature type="domain" description="Uracil-DNA glycosylase-like" evidence="1">
    <location>
        <begin position="53"/>
        <end position="191"/>
    </location>
</feature>
<dbReference type="InterPro" id="IPR036895">
    <property type="entry name" value="Uracil-DNA_glycosylase-like_sf"/>
</dbReference>
<dbReference type="Pfam" id="PF03167">
    <property type="entry name" value="UDG"/>
    <property type="match status" value="1"/>
</dbReference>